<sequence>MRFDSATCLGAADHETEAIFINSSKAFDEVLNGRLLEKLKAHGVGDPLLPRVEEFLVRQTITRSVPQSESRRHPVPSEVPHSSVLNTVVFLLFVDDFPSQLNSPFLL</sequence>
<evidence type="ECO:0000313" key="2">
    <source>
        <dbReference type="Proteomes" id="UP000272942"/>
    </source>
</evidence>
<dbReference type="WBParaSite" id="ECPE_0001140501-mRNA-1">
    <property type="protein sequence ID" value="ECPE_0001140501-mRNA-1"/>
    <property type="gene ID" value="ECPE_0001140501"/>
</dbReference>
<evidence type="ECO:0000313" key="1">
    <source>
        <dbReference type="EMBL" id="VDP88407.1"/>
    </source>
</evidence>
<keyword evidence="2" id="KW-1185">Reference proteome</keyword>
<accession>A0A183AWN5</accession>
<name>A0A183AWN5_9TREM</name>
<reference evidence="1 2" key="2">
    <citation type="submission" date="2018-11" db="EMBL/GenBank/DDBJ databases">
        <authorList>
            <consortium name="Pathogen Informatics"/>
        </authorList>
    </citation>
    <scope>NUCLEOTIDE SEQUENCE [LARGE SCALE GENOMIC DNA]</scope>
    <source>
        <strain evidence="1 2">Egypt</strain>
    </source>
</reference>
<protein>
    <submittedName>
        <fullName evidence="3">Reverse transcriptase domain-containing protein</fullName>
    </submittedName>
</protein>
<dbReference type="EMBL" id="UZAN01050715">
    <property type="protein sequence ID" value="VDP88407.1"/>
    <property type="molecule type" value="Genomic_DNA"/>
</dbReference>
<proteinExistence type="predicted"/>
<dbReference type="OrthoDB" id="10062389at2759"/>
<dbReference type="AlphaFoldDB" id="A0A183AWN5"/>
<evidence type="ECO:0000313" key="3">
    <source>
        <dbReference type="WBParaSite" id="ECPE_0001140501-mRNA-1"/>
    </source>
</evidence>
<dbReference type="Proteomes" id="UP000272942">
    <property type="component" value="Unassembled WGS sequence"/>
</dbReference>
<organism evidence="3">
    <name type="scientific">Echinostoma caproni</name>
    <dbReference type="NCBI Taxonomy" id="27848"/>
    <lineage>
        <taxon>Eukaryota</taxon>
        <taxon>Metazoa</taxon>
        <taxon>Spiralia</taxon>
        <taxon>Lophotrochozoa</taxon>
        <taxon>Platyhelminthes</taxon>
        <taxon>Trematoda</taxon>
        <taxon>Digenea</taxon>
        <taxon>Plagiorchiida</taxon>
        <taxon>Echinostomata</taxon>
        <taxon>Echinostomatoidea</taxon>
        <taxon>Echinostomatidae</taxon>
        <taxon>Echinostoma</taxon>
    </lineage>
</organism>
<reference evidence="3" key="1">
    <citation type="submission" date="2016-06" db="UniProtKB">
        <authorList>
            <consortium name="WormBaseParasite"/>
        </authorList>
    </citation>
    <scope>IDENTIFICATION</scope>
</reference>
<gene>
    <name evidence="1" type="ORF">ECPE_LOCUS11370</name>
</gene>